<evidence type="ECO:0000313" key="1">
    <source>
        <dbReference type="EMBL" id="PKT71732.1"/>
    </source>
</evidence>
<organism evidence="1 2">
    <name type="scientific">Streptomyces populi</name>
    <dbReference type="NCBI Taxonomy" id="2058924"/>
    <lineage>
        <taxon>Bacteria</taxon>
        <taxon>Bacillati</taxon>
        <taxon>Actinomycetota</taxon>
        <taxon>Actinomycetes</taxon>
        <taxon>Kitasatosporales</taxon>
        <taxon>Streptomycetaceae</taxon>
        <taxon>Streptomyces</taxon>
    </lineage>
</organism>
<dbReference type="SUPFAM" id="SSF54427">
    <property type="entry name" value="NTF2-like"/>
    <property type="match status" value="1"/>
</dbReference>
<gene>
    <name evidence="1" type="ORF">CW362_17560</name>
</gene>
<name>A0A2I0SP74_9ACTN</name>
<protein>
    <recommendedName>
        <fullName evidence="3">SnoaL-like domain-containing protein</fullName>
    </recommendedName>
</protein>
<dbReference type="AlphaFoldDB" id="A0A2I0SP74"/>
<dbReference type="Gene3D" id="3.10.450.50">
    <property type="match status" value="1"/>
</dbReference>
<keyword evidence="2" id="KW-1185">Reference proteome</keyword>
<dbReference type="OrthoDB" id="4225995at2"/>
<dbReference type="EMBL" id="PJOS01000030">
    <property type="protein sequence ID" value="PKT71732.1"/>
    <property type="molecule type" value="Genomic_DNA"/>
</dbReference>
<sequence length="129" mass="14060">MTRTTTSTTTRAAVRAYHQARFRGDVPAAVRTLAEPFRFQSPLLTSDSPHGHLGGLDAFLGIVSGVDLVSELYGESEATLLYDVHTSVPAVGTQRTAEHFHLTDGRIDTIRLIFDATPWHAVMRAVTPS</sequence>
<dbReference type="Proteomes" id="UP000236178">
    <property type="component" value="Unassembled WGS sequence"/>
</dbReference>
<accession>A0A2I0SP74</accession>
<dbReference type="RefSeq" id="WP_103550427.1">
    <property type="nucleotide sequence ID" value="NZ_JBHJSK010000002.1"/>
</dbReference>
<proteinExistence type="predicted"/>
<comment type="caution">
    <text evidence="1">The sequence shown here is derived from an EMBL/GenBank/DDBJ whole genome shotgun (WGS) entry which is preliminary data.</text>
</comment>
<evidence type="ECO:0000313" key="2">
    <source>
        <dbReference type="Proteomes" id="UP000236178"/>
    </source>
</evidence>
<evidence type="ECO:0008006" key="3">
    <source>
        <dbReference type="Google" id="ProtNLM"/>
    </source>
</evidence>
<dbReference type="InterPro" id="IPR032710">
    <property type="entry name" value="NTF2-like_dom_sf"/>
</dbReference>
<reference evidence="1 2" key="1">
    <citation type="submission" date="2017-12" db="EMBL/GenBank/DDBJ databases">
        <title>Streptomyces populusis sp. nov., a novel endophytic actinobacterium isolated from stems of Populus adenopoda Maxim.</title>
        <authorList>
            <person name="Wang Z."/>
        </authorList>
    </citation>
    <scope>NUCLEOTIDE SEQUENCE [LARGE SCALE GENOMIC DNA]</scope>
    <source>
        <strain evidence="1 2">A249</strain>
    </source>
</reference>